<dbReference type="GeneTree" id="ENSGT01120000273763"/>
<dbReference type="Gene3D" id="2.10.25.160">
    <property type="entry name" value="Granulin"/>
    <property type="match status" value="1"/>
</dbReference>
<name>A0A3Q2D369_CYPVA</name>
<sequence>MQKGSCFKLKRLFIHRRKTFFLFSFCMNVTCDETSSCPDETTCCKTKEGGWACCPMPEVISLSSS</sequence>
<feature type="domain" description="Granulins" evidence="2">
    <location>
        <begin position="42"/>
        <end position="58"/>
    </location>
</feature>
<dbReference type="AlphaFoldDB" id="A0A3Q2D369"/>
<keyword evidence="4" id="KW-1185">Reference proteome</keyword>
<evidence type="ECO:0000259" key="2">
    <source>
        <dbReference type="Pfam" id="PF00396"/>
    </source>
</evidence>
<reference evidence="3" key="1">
    <citation type="submission" date="2025-08" db="UniProtKB">
        <authorList>
            <consortium name="Ensembl"/>
        </authorList>
    </citation>
    <scope>IDENTIFICATION</scope>
</reference>
<dbReference type="Ensembl" id="ENSCVAT00000030466.1">
    <property type="protein sequence ID" value="ENSCVAP00000012752.1"/>
    <property type="gene ID" value="ENSCVAG00000015198.1"/>
</dbReference>
<dbReference type="Proteomes" id="UP000265020">
    <property type="component" value="Unassembled WGS sequence"/>
</dbReference>
<accession>A0A3Q2D369</accession>
<dbReference type="Pfam" id="PF00396">
    <property type="entry name" value="Granulin"/>
    <property type="match status" value="1"/>
</dbReference>
<evidence type="ECO:0000256" key="1">
    <source>
        <dbReference type="ARBA" id="ARBA00023157"/>
    </source>
</evidence>
<dbReference type="InterPro" id="IPR000118">
    <property type="entry name" value="Granulin"/>
</dbReference>
<keyword evidence="1" id="KW-1015">Disulfide bond</keyword>
<organism evidence="3 4">
    <name type="scientific">Cyprinodon variegatus</name>
    <name type="common">Sheepshead minnow</name>
    <dbReference type="NCBI Taxonomy" id="28743"/>
    <lineage>
        <taxon>Eukaryota</taxon>
        <taxon>Metazoa</taxon>
        <taxon>Chordata</taxon>
        <taxon>Craniata</taxon>
        <taxon>Vertebrata</taxon>
        <taxon>Euteleostomi</taxon>
        <taxon>Actinopterygii</taxon>
        <taxon>Neopterygii</taxon>
        <taxon>Teleostei</taxon>
        <taxon>Neoteleostei</taxon>
        <taxon>Acanthomorphata</taxon>
        <taxon>Ovalentaria</taxon>
        <taxon>Atherinomorphae</taxon>
        <taxon>Cyprinodontiformes</taxon>
        <taxon>Cyprinodontidae</taxon>
        <taxon>Cyprinodon</taxon>
    </lineage>
</organism>
<evidence type="ECO:0000313" key="4">
    <source>
        <dbReference type="Proteomes" id="UP000265020"/>
    </source>
</evidence>
<proteinExistence type="predicted"/>
<dbReference type="SUPFAM" id="SSF57277">
    <property type="entry name" value="Granulin repeat"/>
    <property type="match status" value="1"/>
</dbReference>
<dbReference type="OMA" id="MNVTCDE"/>
<protein>
    <recommendedName>
        <fullName evidence="2">Granulins domain-containing protein</fullName>
    </recommendedName>
</protein>
<dbReference type="InterPro" id="IPR037277">
    <property type="entry name" value="Granulin_sf"/>
</dbReference>
<evidence type="ECO:0000313" key="3">
    <source>
        <dbReference type="Ensembl" id="ENSCVAP00000012752.1"/>
    </source>
</evidence>
<reference evidence="3" key="2">
    <citation type="submission" date="2025-09" db="UniProtKB">
        <authorList>
            <consortium name="Ensembl"/>
        </authorList>
    </citation>
    <scope>IDENTIFICATION</scope>
</reference>